<gene>
    <name evidence="3" type="ORF">PgNI_08466</name>
</gene>
<dbReference type="Proteomes" id="UP000515153">
    <property type="component" value="Chromosome V"/>
</dbReference>
<feature type="chain" id="PRO_5028328081" evidence="1">
    <location>
        <begin position="25"/>
        <end position="123"/>
    </location>
</feature>
<dbReference type="AlphaFoldDB" id="A0A6P8AWW6"/>
<accession>A0A6P8AWW6</accession>
<feature type="signal peptide" evidence="1">
    <location>
        <begin position="1"/>
        <end position="24"/>
    </location>
</feature>
<reference evidence="3" key="3">
    <citation type="submission" date="2025-08" db="UniProtKB">
        <authorList>
            <consortium name="RefSeq"/>
        </authorList>
    </citation>
    <scope>IDENTIFICATION</scope>
    <source>
        <strain evidence="3">NI907</strain>
    </source>
</reference>
<proteinExistence type="predicted"/>
<keyword evidence="2" id="KW-1185">Reference proteome</keyword>
<evidence type="ECO:0000313" key="2">
    <source>
        <dbReference type="Proteomes" id="UP000515153"/>
    </source>
</evidence>
<name>A0A6P8AWW6_PYRGI</name>
<organism evidence="2 3">
    <name type="scientific">Pyricularia grisea</name>
    <name type="common">Crabgrass-specific blast fungus</name>
    <name type="synonym">Magnaporthe grisea</name>
    <dbReference type="NCBI Taxonomy" id="148305"/>
    <lineage>
        <taxon>Eukaryota</taxon>
        <taxon>Fungi</taxon>
        <taxon>Dikarya</taxon>
        <taxon>Ascomycota</taxon>
        <taxon>Pezizomycotina</taxon>
        <taxon>Sordariomycetes</taxon>
        <taxon>Sordariomycetidae</taxon>
        <taxon>Magnaporthales</taxon>
        <taxon>Pyriculariaceae</taxon>
        <taxon>Pyricularia</taxon>
    </lineage>
</organism>
<evidence type="ECO:0000313" key="3">
    <source>
        <dbReference type="RefSeq" id="XP_030979400.1"/>
    </source>
</evidence>
<dbReference type="RefSeq" id="XP_030979400.1">
    <property type="nucleotide sequence ID" value="XM_031128463.1"/>
</dbReference>
<reference evidence="2 3" key="1">
    <citation type="journal article" date="2019" name="Mol. Biol. Evol.">
        <title>Blast fungal genomes show frequent chromosomal changes, gene gains and losses, and effector gene turnover.</title>
        <authorList>
            <person name="Gomez Luciano L.B."/>
            <person name="Jason Tsai I."/>
            <person name="Chuma I."/>
            <person name="Tosa Y."/>
            <person name="Chen Y.H."/>
            <person name="Li J.Y."/>
            <person name="Li M.Y."/>
            <person name="Jade Lu M.Y."/>
            <person name="Nakayashiki H."/>
            <person name="Li W.H."/>
        </authorList>
    </citation>
    <scope>NUCLEOTIDE SEQUENCE [LARGE SCALE GENOMIC DNA]</scope>
    <source>
        <strain evidence="2 3">NI907</strain>
    </source>
</reference>
<dbReference type="GeneID" id="41963371"/>
<reference evidence="3" key="2">
    <citation type="submission" date="2019-10" db="EMBL/GenBank/DDBJ databases">
        <authorList>
            <consortium name="NCBI Genome Project"/>
        </authorList>
    </citation>
    <scope>NUCLEOTIDE SEQUENCE</scope>
    <source>
        <strain evidence="3">NI907</strain>
    </source>
</reference>
<keyword evidence="1" id="KW-0732">Signal</keyword>
<evidence type="ECO:0000256" key="1">
    <source>
        <dbReference type="SAM" id="SignalP"/>
    </source>
</evidence>
<sequence length="123" mass="13605">MQLGSIFTFTATVFYLAIPTLVQSNPHFCEVSVSYENANKQKITTATKYVVPPGSVDIAVGSQMYAVTVDETCKRTDSISIPGRFKIDTQGKKLEGNPTENYIRSVVLQLHHRGLRMVSRPAP</sequence>
<protein>
    <submittedName>
        <fullName evidence="3">Uncharacterized protein</fullName>
    </submittedName>
</protein>
<dbReference type="KEGG" id="pgri:PgNI_08466"/>